<sequence length="105" mass="10541">MDAVVGGVASCGICMAGAGSCSSIACGVVHVPTFCWLGDCIWVGLPFLVAYLCGLLAVSVLVWGVFCCSAGLVMAAAWCWAGGGVIGGGIGDWALFWFCTVGVLV</sequence>
<comment type="caution">
    <text evidence="2">The sequence shown here is derived from an EMBL/GenBank/DDBJ whole genome shotgun (WGS) entry which is preliminary data.</text>
</comment>
<organism evidence="2 3">
    <name type="scientific">Goodea atripinnis</name>
    <dbReference type="NCBI Taxonomy" id="208336"/>
    <lineage>
        <taxon>Eukaryota</taxon>
        <taxon>Metazoa</taxon>
        <taxon>Chordata</taxon>
        <taxon>Craniata</taxon>
        <taxon>Vertebrata</taxon>
        <taxon>Euteleostomi</taxon>
        <taxon>Actinopterygii</taxon>
        <taxon>Neopterygii</taxon>
        <taxon>Teleostei</taxon>
        <taxon>Neoteleostei</taxon>
        <taxon>Acanthomorphata</taxon>
        <taxon>Ovalentaria</taxon>
        <taxon>Atherinomorphae</taxon>
        <taxon>Cyprinodontiformes</taxon>
        <taxon>Goodeidae</taxon>
        <taxon>Goodea</taxon>
    </lineage>
</organism>
<keyword evidence="1" id="KW-0472">Membrane</keyword>
<feature type="transmembrane region" description="Helical" evidence="1">
    <location>
        <begin position="78"/>
        <end position="104"/>
    </location>
</feature>
<evidence type="ECO:0000313" key="2">
    <source>
        <dbReference type="EMBL" id="MEQ2163262.1"/>
    </source>
</evidence>
<evidence type="ECO:0000313" key="3">
    <source>
        <dbReference type="Proteomes" id="UP001476798"/>
    </source>
</evidence>
<proteinExistence type="predicted"/>
<reference evidence="2 3" key="1">
    <citation type="submission" date="2021-06" db="EMBL/GenBank/DDBJ databases">
        <authorList>
            <person name="Palmer J.M."/>
        </authorList>
    </citation>
    <scope>NUCLEOTIDE SEQUENCE [LARGE SCALE GENOMIC DNA]</scope>
    <source>
        <strain evidence="2 3">GA_2019</strain>
        <tissue evidence="2">Muscle</tissue>
    </source>
</reference>
<gene>
    <name evidence="2" type="ORF">GOODEAATRI_028399</name>
</gene>
<dbReference type="EMBL" id="JAHRIO010013924">
    <property type="protein sequence ID" value="MEQ2163262.1"/>
    <property type="molecule type" value="Genomic_DNA"/>
</dbReference>
<keyword evidence="1" id="KW-0812">Transmembrane</keyword>
<protein>
    <recommendedName>
        <fullName evidence="4">NADH dehydrogenase subunit 6</fullName>
    </recommendedName>
</protein>
<name>A0ABV0MVV9_9TELE</name>
<keyword evidence="3" id="KW-1185">Reference proteome</keyword>
<accession>A0ABV0MVV9</accession>
<dbReference type="Proteomes" id="UP001476798">
    <property type="component" value="Unassembled WGS sequence"/>
</dbReference>
<evidence type="ECO:0008006" key="4">
    <source>
        <dbReference type="Google" id="ProtNLM"/>
    </source>
</evidence>
<evidence type="ECO:0000256" key="1">
    <source>
        <dbReference type="SAM" id="Phobius"/>
    </source>
</evidence>
<feature type="transmembrane region" description="Helical" evidence="1">
    <location>
        <begin position="41"/>
        <end position="66"/>
    </location>
</feature>
<keyword evidence="1" id="KW-1133">Transmembrane helix</keyword>